<dbReference type="InterPro" id="IPR035956">
    <property type="entry name" value="RimP_N_sf"/>
</dbReference>
<reference evidence="7 8" key="1">
    <citation type="submission" date="2018-04" db="EMBL/GenBank/DDBJ databases">
        <title>Genomic Encyclopedia of Archaeal and Bacterial Type Strains, Phase II (KMG-II): from individual species to whole genera.</title>
        <authorList>
            <person name="Goeker M."/>
        </authorList>
    </citation>
    <scope>NUCLEOTIDE SEQUENCE [LARGE SCALE GENOMIC DNA]</scope>
    <source>
        <strain evidence="7 8">DSM 25521</strain>
    </source>
</reference>
<dbReference type="GO" id="GO:0000028">
    <property type="term" value="P:ribosomal small subunit assembly"/>
    <property type="evidence" value="ECO:0007669"/>
    <property type="project" value="TreeGrafter"/>
</dbReference>
<evidence type="ECO:0000256" key="4">
    <source>
        <dbReference type="SAM" id="MobiDB-lite"/>
    </source>
</evidence>
<dbReference type="PANTHER" id="PTHR33867">
    <property type="entry name" value="RIBOSOME MATURATION FACTOR RIMP"/>
    <property type="match status" value="1"/>
</dbReference>
<sequence length="271" mass="28887">MSGQDPRPEVLAEAADAAGADPRLIVETGAAARVASIAEPVLEGLGFRLVRVRISGSQAGGSTLQIMAERPDGTFTIDDCEAVSRALSPVLDVEDPIASAYNLEISSPGIDRPLVRAGDFDRWSGYEAKIEMAVAQDGRKRYRGFVLGAAGKDARIKRTDTKGDEPTEVLLPIEEIGEARLVLTDDLIREALRRAKAAGRAMDEEDEDGDEDIDAADEGEDDTEIVIVRPGTPRPVRAAPAPKKKPAPGAPYSKGPKPKGPGRYAKPKPSR</sequence>
<protein>
    <recommendedName>
        <fullName evidence="3">Ribosome maturation factor RimP</fullName>
    </recommendedName>
</protein>
<gene>
    <name evidence="3" type="primary">rimP</name>
    <name evidence="7" type="ORF">C8P69_110114</name>
</gene>
<feature type="domain" description="Ribosome maturation factor RimP C-terminal" evidence="6">
    <location>
        <begin position="114"/>
        <end position="184"/>
    </location>
</feature>
<evidence type="ECO:0000256" key="3">
    <source>
        <dbReference type="HAMAP-Rule" id="MF_01077"/>
    </source>
</evidence>
<dbReference type="Pfam" id="PF02576">
    <property type="entry name" value="RimP_N"/>
    <property type="match status" value="1"/>
</dbReference>
<dbReference type="Pfam" id="PF17384">
    <property type="entry name" value="DUF150_C"/>
    <property type="match status" value="1"/>
</dbReference>
<keyword evidence="2 3" id="KW-0690">Ribosome biogenesis</keyword>
<evidence type="ECO:0000256" key="2">
    <source>
        <dbReference type="ARBA" id="ARBA00022517"/>
    </source>
</evidence>
<dbReference type="SUPFAM" id="SSF74942">
    <property type="entry name" value="YhbC-like, C-terminal domain"/>
    <property type="match status" value="1"/>
</dbReference>
<dbReference type="InterPro" id="IPR028998">
    <property type="entry name" value="RimP_C"/>
</dbReference>
<proteinExistence type="inferred from homology"/>
<dbReference type="AlphaFoldDB" id="A0A2T4YY22"/>
<evidence type="ECO:0000313" key="7">
    <source>
        <dbReference type="EMBL" id="PTM51449.1"/>
    </source>
</evidence>
<dbReference type="GO" id="GO:0006412">
    <property type="term" value="P:translation"/>
    <property type="evidence" value="ECO:0007669"/>
    <property type="project" value="TreeGrafter"/>
</dbReference>
<dbReference type="PANTHER" id="PTHR33867:SF1">
    <property type="entry name" value="RIBOSOME MATURATION FACTOR RIMP"/>
    <property type="match status" value="1"/>
</dbReference>
<dbReference type="InterPro" id="IPR036847">
    <property type="entry name" value="RimP_C_sf"/>
</dbReference>
<evidence type="ECO:0000259" key="6">
    <source>
        <dbReference type="Pfam" id="PF17384"/>
    </source>
</evidence>
<dbReference type="GO" id="GO:0005829">
    <property type="term" value="C:cytosol"/>
    <property type="evidence" value="ECO:0007669"/>
    <property type="project" value="TreeGrafter"/>
</dbReference>
<feature type="compositionally biased region" description="Low complexity" evidence="4">
    <location>
        <begin position="229"/>
        <end position="241"/>
    </location>
</feature>
<evidence type="ECO:0000313" key="8">
    <source>
        <dbReference type="Proteomes" id="UP000241808"/>
    </source>
</evidence>
<feature type="region of interest" description="Disordered" evidence="4">
    <location>
        <begin position="198"/>
        <end position="271"/>
    </location>
</feature>
<evidence type="ECO:0000256" key="1">
    <source>
        <dbReference type="ARBA" id="ARBA00022490"/>
    </source>
</evidence>
<dbReference type="Gene3D" id="3.30.300.70">
    <property type="entry name" value="RimP-like superfamily, N-terminal"/>
    <property type="match status" value="1"/>
</dbReference>
<dbReference type="InterPro" id="IPR028989">
    <property type="entry name" value="RimP_N"/>
</dbReference>
<feature type="compositionally biased region" description="Acidic residues" evidence="4">
    <location>
        <begin position="203"/>
        <end position="224"/>
    </location>
</feature>
<dbReference type="RefSeq" id="WP_425440773.1">
    <property type="nucleotide sequence ID" value="NZ_PZZL01000010.1"/>
</dbReference>
<feature type="domain" description="Ribosome maturation factor RimP N-terminal" evidence="5">
    <location>
        <begin position="37"/>
        <end position="111"/>
    </location>
</feature>
<comment type="similarity">
    <text evidence="3">Belongs to the RimP family.</text>
</comment>
<comment type="caution">
    <text evidence="7">The sequence shown here is derived from an EMBL/GenBank/DDBJ whole genome shotgun (WGS) entry which is preliminary data.</text>
</comment>
<organism evidence="7 8">
    <name type="scientific">Phreatobacter oligotrophus</name>
    <dbReference type="NCBI Taxonomy" id="1122261"/>
    <lineage>
        <taxon>Bacteria</taxon>
        <taxon>Pseudomonadati</taxon>
        <taxon>Pseudomonadota</taxon>
        <taxon>Alphaproteobacteria</taxon>
        <taxon>Hyphomicrobiales</taxon>
        <taxon>Phreatobacteraceae</taxon>
        <taxon>Phreatobacter</taxon>
    </lineage>
</organism>
<comment type="subcellular location">
    <subcellularLocation>
        <location evidence="3">Cytoplasm</location>
    </subcellularLocation>
</comment>
<evidence type="ECO:0000259" key="5">
    <source>
        <dbReference type="Pfam" id="PF02576"/>
    </source>
</evidence>
<dbReference type="SUPFAM" id="SSF75420">
    <property type="entry name" value="YhbC-like, N-terminal domain"/>
    <property type="match status" value="1"/>
</dbReference>
<dbReference type="NCBIfam" id="NF000932">
    <property type="entry name" value="PRK00092.2-5"/>
    <property type="match status" value="1"/>
</dbReference>
<dbReference type="CDD" id="cd01734">
    <property type="entry name" value="YlxS_C"/>
    <property type="match status" value="1"/>
</dbReference>
<dbReference type="InterPro" id="IPR003728">
    <property type="entry name" value="Ribosome_maturation_RimP"/>
</dbReference>
<name>A0A2T4YY22_9HYPH</name>
<accession>A0A2T4YY22</accession>
<comment type="function">
    <text evidence="3">Required for maturation of 30S ribosomal subunits.</text>
</comment>
<keyword evidence="1 3" id="KW-0963">Cytoplasm</keyword>
<dbReference type="Proteomes" id="UP000241808">
    <property type="component" value="Unassembled WGS sequence"/>
</dbReference>
<dbReference type="HAMAP" id="MF_01077">
    <property type="entry name" value="RimP"/>
    <property type="match status" value="1"/>
</dbReference>
<keyword evidence="8" id="KW-1185">Reference proteome</keyword>
<dbReference type="EMBL" id="PZZL01000010">
    <property type="protein sequence ID" value="PTM51449.1"/>
    <property type="molecule type" value="Genomic_DNA"/>
</dbReference>